<evidence type="ECO:0000256" key="3">
    <source>
        <dbReference type="ARBA" id="ARBA00022679"/>
    </source>
</evidence>
<feature type="transmembrane region" description="Helical" evidence="8">
    <location>
        <begin position="307"/>
        <end position="326"/>
    </location>
</feature>
<feature type="binding site" evidence="7">
    <location>
        <position position="208"/>
    </location>
    <ligand>
        <name>Mg(2+)</name>
        <dbReference type="ChEBI" id="CHEBI:18420"/>
    </ligand>
</feature>
<gene>
    <name evidence="9" type="ORF">NSCAC_1257</name>
</gene>
<dbReference type="GO" id="GO:0009103">
    <property type="term" value="P:lipopolysaccharide biosynthetic process"/>
    <property type="evidence" value="ECO:0007669"/>
    <property type="project" value="TreeGrafter"/>
</dbReference>
<evidence type="ECO:0000313" key="10">
    <source>
        <dbReference type="Proteomes" id="UP000516072"/>
    </source>
</evidence>
<keyword evidence="3 9" id="KW-0808">Transferase</keyword>
<sequence>MVFFLIELLLLLFLLSWVLVGRFRYYALTKKWVDIPNARSSHSLPTPRGGGVVFAGLWLVIALLIWVTGIGIPIQHLVLLPGAILVVVVGFGDDCCDIQPIWRFLVHVTAAFITIYGLILYSNQSAHFSYIGLGLFGLVIVWSINLFNFMDGINGLAGIEACFIFMAGSYWLWQSGAKDLAFLAWVLTTVILGFLLWNFPTARIFMGDGGSGFLGFLIAGFALVGKFCFNIPLLLWVIIYSIFWFDTTLTLIRRFLAGDSWYKAHRSHAYQRLHQAGWSHSRIVAAISGVNILLVLISFWINIYQDMMLWGFIAVLVLLTVLYLGVEKINPMYP</sequence>
<dbReference type="KEGG" id="ntg:NSCAC_1257"/>
<reference evidence="9 10" key="1">
    <citation type="submission" date="2020-03" db="EMBL/GenBank/DDBJ databases">
        <authorList>
            <person name="Picone N."/>
        </authorList>
    </citation>
    <scope>NUCLEOTIDE SEQUENCE [LARGE SCALE GENOMIC DNA]</scope>
    <source>
        <strain evidence="9">NSCAC1</strain>
    </source>
</reference>
<feature type="transmembrane region" description="Helical" evidence="8">
    <location>
        <begin position="283"/>
        <end position="301"/>
    </location>
</feature>
<keyword evidence="7" id="KW-0479">Metal-binding</keyword>
<dbReference type="Proteomes" id="UP000516072">
    <property type="component" value="Chromosome"/>
</dbReference>
<feature type="binding site" evidence="7">
    <location>
        <position position="148"/>
    </location>
    <ligand>
        <name>Mg(2+)</name>
        <dbReference type="ChEBI" id="CHEBI:18420"/>
    </ligand>
</feature>
<comment type="subcellular location">
    <subcellularLocation>
        <location evidence="1">Cell membrane</location>
        <topology evidence="1">Multi-pass membrane protein</topology>
    </subcellularLocation>
</comment>
<keyword evidence="6 8" id="KW-0472">Membrane</keyword>
<dbReference type="CDD" id="cd06854">
    <property type="entry name" value="GT_WbpL_WbcO_like"/>
    <property type="match status" value="1"/>
</dbReference>
<feature type="transmembrane region" description="Helical" evidence="8">
    <location>
        <begin position="128"/>
        <end position="147"/>
    </location>
</feature>
<dbReference type="InterPro" id="IPR000715">
    <property type="entry name" value="Glycosyl_transferase_4"/>
</dbReference>
<keyword evidence="4 8" id="KW-0812">Transmembrane</keyword>
<evidence type="ECO:0000256" key="6">
    <source>
        <dbReference type="ARBA" id="ARBA00023136"/>
    </source>
</evidence>
<dbReference type="PANTHER" id="PTHR22926">
    <property type="entry name" value="PHOSPHO-N-ACETYLMURAMOYL-PENTAPEPTIDE-TRANSFERASE"/>
    <property type="match status" value="1"/>
</dbReference>
<dbReference type="GO" id="GO:0016780">
    <property type="term" value="F:phosphotransferase activity, for other substituted phosphate groups"/>
    <property type="evidence" value="ECO:0007669"/>
    <property type="project" value="InterPro"/>
</dbReference>
<dbReference type="GO" id="GO:0071555">
    <property type="term" value="P:cell wall organization"/>
    <property type="evidence" value="ECO:0007669"/>
    <property type="project" value="TreeGrafter"/>
</dbReference>
<evidence type="ECO:0000313" key="9">
    <source>
        <dbReference type="EMBL" id="CAB1276609.1"/>
    </source>
</evidence>
<keyword evidence="5 8" id="KW-1133">Transmembrane helix</keyword>
<feature type="transmembrane region" description="Helical" evidence="8">
    <location>
        <begin position="212"/>
        <end position="245"/>
    </location>
</feature>
<organism evidence="9 10">
    <name type="scientific">Candidatus Nitrosacidococcus tergens</name>
    <dbReference type="NCBI Taxonomy" id="553981"/>
    <lineage>
        <taxon>Bacteria</taxon>
        <taxon>Pseudomonadati</taxon>
        <taxon>Pseudomonadota</taxon>
        <taxon>Gammaproteobacteria</taxon>
        <taxon>Chromatiales</taxon>
        <taxon>Chromatiaceae</taxon>
        <taxon>Candidatus Nitrosacidococcus</taxon>
    </lineage>
</organism>
<evidence type="ECO:0000256" key="4">
    <source>
        <dbReference type="ARBA" id="ARBA00022692"/>
    </source>
</evidence>
<keyword evidence="10" id="KW-1185">Reference proteome</keyword>
<feature type="transmembrane region" description="Helical" evidence="8">
    <location>
        <begin position="104"/>
        <end position="121"/>
    </location>
</feature>
<evidence type="ECO:0000256" key="2">
    <source>
        <dbReference type="ARBA" id="ARBA00022475"/>
    </source>
</evidence>
<dbReference type="AlphaFoldDB" id="A0A7G1QAD9"/>
<evidence type="ECO:0000256" key="7">
    <source>
        <dbReference type="PIRSR" id="PIRSR600715-1"/>
    </source>
</evidence>
<keyword evidence="7" id="KW-0460">Magnesium</keyword>
<evidence type="ECO:0000256" key="1">
    <source>
        <dbReference type="ARBA" id="ARBA00004651"/>
    </source>
</evidence>
<dbReference type="RefSeq" id="WP_197743961.1">
    <property type="nucleotide sequence ID" value="NZ_LR778175.1"/>
</dbReference>
<feature type="transmembrane region" description="Helical" evidence="8">
    <location>
        <begin position="180"/>
        <end position="200"/>
    </location>
</feature>
<protein>
    <submittedName>
        <fullName evidence="9">Glycosyl transferase family 4</fullName>
    </submittedName>
</protein>
<dbReference type="GO" id="GO:0044038">
    <property type="term" value="P:cell wall macromolecule biosynthetic process"/>
    <property type="evidence" value="ECO:0007669"/>
    <property type="project" value="TreeGrafter"/>
</dbReference>
<dbReference type="GO" id="GO:0046872">
    <property type="term" value="F:metal ion binding"/>
    <property type="evidence" value="ECO:0007669"/>
    <property type="project" value="UniProtKB-KW"/>
</dbReference>
<name>A0A7G1QAD9_9GAMM</name>
<dbReference type="EMBL" id="LR778175">
    <property type="protein sequence ID" value="CAB1276609.1"/>
    <property type="molecule type" value="Genomic_DNA"/>
</dbReference>
<keyword evidence="2" id="KW-1003">Cell membrane</keyword>
<dbReference type="PANTHER" id="PTHR22926:SF3">
    <property type="entry name" value="UNDECAPRENYL-PHOSPHATE ALPHA-N-ACETYLGLUCOSAMINYL 1-PHOSPHATE TRANSFERASE"/>
    <property type="match status" value="1"/>
</dbReference>
<feature type="transmembrane region" description="Helical" evidence="8">
    <location>
        <begin position="153"/>
        <end position="173"/>
    </location>
</feature>
<proteinExistence type="predicted"/>
<evidence type="ECO:0000256" key="5">
    <source>
        <dbReference type="ARBA" id="ARBA00022989"/>
    </source>
</evidence>
<accession>A0A7G1QAD9</accession>
<comment type="cofactor">
    <cofactor evidence="7">
        <name>Mg(2+)</name>
        <dbReference type="ChEBI" id="CHEBI:18420"/>
    </cofactor>
</comment>
<dbReference type="GO" id="GO:0005886">
    <property type="term" value="C:plasma membrane"/>
    <property type="evidence" value="ECO:0007669"/>
    <property type="project" value="UniProtKB-SubCell"/>
</dbReference>
<evidence type="ECO:0000256" key="8">
    <source>
        <dbReference type="SAM" id="Phobius"/>
    </source>
</evidence>
<dbReference type="Pfam" id="PF00953">
    <property type="entry name" value="Glycos_transf_4"/>
    <property type="match status" value="1"/>
</dbReference>